<dbReference type="InterPro" id="IPR051912">
    <property type="entry name" value="Alkylbase_DNA_Glycosylase/TA"/>
</dbReference>
<name>A0A1A9QEE7_9MOLU</name>
<dbReference type="Pfam" id="PF00730">
    <property type="entry name" value="HhH-GPD"/>
    <property type="match status" value="1"/>
</dbReference>
<evidence type="ECO:0000256" key="2">
    <source>
        <dbReference type="ARBA" id="ARBA00012000"/>
    </source>
</evidence>
<comment type="catalytic activity">
    <reaction evidence="1">
        <text>Hydrolysis of alkylated DNA, releasing 3-methyladenine, 3-methylguanine, 7-methylguanine and 7-methyladenine.</text>
        <dbReference type="EC" id="3.2.2.21"/>
    </reaction>
</comment>
<proteinExistence type="predicted"/>
<comment type="caution">
    <text evidence="6">The sequence shown here is derived from an EMBL/GenBank/DDBJ whole genome shotgun (WGS) entry which is preliminary data.</text>
</comment>
<dbReference type="Gene3D" id="1.10.1670.40">
    <property type="match status" value="1"/>
</dbReference>
<keyword evidence="7" id="KW-1185">Reference proteome</keyword>
<dbReference type="AlphaFoldDB" id="A0A1A9QEE7"/>
<dbReference type="InterPro" id="IPR011257">
    <property type="entry name" value="DNA_glycosylase"/>
</dbReference>
<feature type="domain" description="HhH-GPD" evidence="5">
    <location>
        <begin position="47"/>
        <end position="196"/>
    </location>
</feature>
<keyword evidence="3" id="KW-0227">DNA damage</keyword>
<dbReference type="RefSeq" id="WP_187150467.1">
    <property type="nucleotide sequence ID" value="NZ_LWUJ01000012.1"/>
</dbReference>
<dbReference type="Gene3D" id="1.10.340.30">
    <property type="entry name" value="Hypothetical protein, domain 2"/>
    <property type="match status" value="1"/>
</dbReference>
<keyword evidence="4" id="KW-0234">DNA repair</keyword>
<dbReference type="GO" id="GO:0032993">
    <property type="term" value="C:protein-DNA complex"/>
    <property type="evidence" value="ECO:0007669"/>
    <property type="project" value="TreeGrafter"/>
</dbReference>
<evidence type="ECO:0000256" key="3">
    <source>
        <dbReference type="ARBA" id="ARBA00022763"/>
    </source>
</evidence>
<dbReference type="GO" id="GO:0006285">
    <property type="term" value="P:base-excision repair, AP site formation"/>
    <property type="evidence" value="ECO:0007669"/>
    <property type="project" value="TreeGrafter"/>
</dbReference>
<evidence type="ECO:0000256" key="4">
    <source>
        <dbReference type="ARBA" id="ARBA00023204"/>
    </source>
</evidence>
<reference evidence="7" key="1">
    <citation type="submission" date="2016-04" db="EMBL/GenBank/DDBJ databases">
        <authorList>
            <person name="Quiroz-Castaneda R.E."/>
            <person name="Martinez-Ocampo F."/>
        </authorList>
    </citation>
    <scope>NUCLEOTIDE SEQUENCE [LARGE SCALE GENOMIC DNA]</scope>
    <source>
        <strain evidence="7">INIFAP01</strain>
    </source>
</reference>
<dbReference type="GO" id="GO:0043916">
    <property type="term" value="F:DNA-7-methylguanine glycosylase activity"/>
    <property type="evidence" value="ECO:0007669"/>
    <property type="project" value="TreeGrafter"/>
</dbReference>
<dbReference type="SUPFAM" id="SSF48150">
    <property type="entry name" value="DNA-glycosylase"/>
    <property type="match status" value="1"/>
</dbReference>
<dbReference type="EMBL" id="LWUJ01000012">
    <property type="protein sequence ID" value="OAL10079.1"/>
    <property type="molecule type" value="Genomic_DNA"/>
</dbReference>
<dbReference type="GO" id="GO:0006307">
    <property type="term" value="P:DNA alkylation repair"/>
    <property type="evidence" value="ECO:0007669"/>
    <property type="project" value="TreeGrafter"/>
</dbReference>
<dbReference type="CDD" id="cd00056">
    <property type="entry name" value="ENDO3c"/>
    <property type="match status" value="1"/>
</dbReference>
<protein>
    <recommendedName>
        <fullName evidence="2">DNA-3-methyladenine glycosylase II</fullName>
        <ecNumber evidence="2">3.2.2.21</ecNumber>
    </recommendedName>
</protein>
<dbReference type="GO" id="GO:0008725">
    <property type="term" value="F:DNA-3-methyladenine glycosylase activity"/>
    <property type="evidence" value="ECO:0007669"/>
    <property type="project" value="TreeGrafter"/>
</dbReference>
<dbReference type="STRING" id="432608.A6V39_04140"/>
<gene>
    <name evidence="6" type="ORF">A6V39_04140</name>
</gene>
<evidence type="ECO:0000256" key="1">
    <source>
        <dbReference type="ARBA" id="ARBA00000086"/>
    </source>
</evidence>
<evidence type="ECO:0000313" key="7">
    <source>
        <dbReference type="Proteomes" id="UP000077623"/>
    </source>
</evidence>
<dbReference type="SMART" id="SM00478">
    <property type="entry name" value="ENDO3c"/>
    <property type="match status" value="1"/>
</dbReference>
<sequence length="198" mass="22525">MFFPFKAEALDYLRKKDPYLSKFIDKYGVISRPIKNNVFEAIVNSILGQQISTSVTRVIWKRVKDKVGEVTPDSISALTIEELRACGTSFKKASNLLFISQRFKLGEFDSLNTMNDEEVCNKLCELPGVGRWTAEMVMIHALLREDVLSYGDAGIKKGLRIIYGIDKVTPEIFKKCKELYSPYGTIASFYIWRVANDS</sequence>
<dbReference type="InterPro" id="IPR003265">
    <property type="entry name" value="HhH-GPD_domain"/>
</dbReference>
<dbReference type="Proteomes" id="UP000077623">
    <property type="component" value="Unassembled WGS sequence"/>
</dbReference>
<accession>A0A1A9QEE7</accession>
<dbReference type="GO" id="GO:0032131">
    <property type="term" value="F:alkylated DNA binding"/>
    <property type="evidence" value="ECO:0007669"/>
    <property type="project" value="TreeGrafter"/>
</dbReference>
<organism evidence="6 7">
    <name type="scientific">Candidatus Mycoplasma haematobovis</name>
    <dbReference type="NCBI Taxonomy" id="432608"/>
    <lineage>
        <taxon>Bacteria</taxon>
        <taxon>Bacillati</taxon>
        <taxon>Mycoplasmatota</taxon>
        <taxon>Mollicutes</taxon>
        <taxon>Mycoplasmataceae</taxon>
        <taxon>Mycoplasma</taxon>
    </lineage>
</organism>
<dbReference type="PANTHER" id="PTHR43003:SF5">
    <property type="entry name" value="DNA-3-METHYLADENINE GLYCOSYLASE"/>
    <property type="match status" value="1"/>
</dbReference>
<dbReference type="PANTHER" id="PTHR43003">
    <property type="entry name" value="DNA-3-METHYLADENINE GLYCOSYLASE"/>
    <property type="match status" value="1"/>
</dbReference>
<evidence type="ECO:0000313" key="6">
    <source>
        <dbReference type="EMBL" id="OAL10079.1"/>
    </source>
</evidence>
<dbReference type="EC" id="3.2.2.21" evidence="2"/>
<evidence type="ECO:0000259" key="5">
    <source>
        <dbReference type="SMART" id="SM00478"/>
    </source>
</evidence>